<evidence type="ECO:0000256" key="1">
    <source>
        <dbReference type="SAM" id="Phobius"/>
    </source>
</evidence>
<dbReference type="EMBL" id="QJKJ01013272">
    <property type="protein sequence ID" value="RDX66793.1"/>
    <property type="molecule type" value="Genomic_DNA"/>
</dbReference>
<keyword evidence="1" id="KW-1133">Transmembrane helix</keyword>
<name>A0A371EL64_MUCPR</name>
<sequence>MEKLVSFFRGALSLIIAFTIAFLIQLLKRYGMAKFSKCLACTKKFVKTINSSKTRIYFLNNVHWNVNNQIVKVFGYQKMKDLEKYLSVPIFH</sequence>
<keyword evidence="1" id="KW-0812">Transmembrane</keyword>
<feature type="non-terminal residue" evidence="2">
    <location>
        <position position="92"/>
    </location>
</feature>
<keyword evidence="3" id="KW-1185">Reference proteome</keyword>
<gene>
    <name evidence="2" type="ORF">CR513_54411</name>
</gene>
<keyword evidence="1" id="KW-0472">Membrane</keyword>
<protein>
    <submittedName>
        <fullName evidence="2">Uncharacterized protein</fullName>
    </submittedName>
</protein>
<evidence type="ECO:0000313" key="3">
    <source>
        <dbReference type="Proteomes" id="UP000257109"/>
    </source>
</evidence>
<organism evidence="2 3">
    <name type="scientific">Mucuna pruriens</name>
    <name type="common">Velvet bean</name>
    <name type="synonym">Dolichos pruriens</name>
    <dbReference type="NCBI Taxonomy" id="157652"/>
    <lineage>
        <taxon>Eukaryota</taxon>
        <taxon>Viridiplantae</taxon>
        <taxon>Streptophyta</taxon>
        <taxon>Embryophyta</taxon>
        <taxon>Tracheophyta</taxon>
        <taxon>Spermatophyta</taxon>
        <taxon>Magnoliopsida</taxon>
        <taxon>eudicotyledons</taxon>
        <taxon>Gunneridae</taxon>
        <taxon>Pentapetalae</taxon>
        <taxon>rosids</taxon>
        <taxon>fabids</taxon>
        <taxon>Fabales</taxon>
        <taxon>Fabaceae</taxon>
        <taxon>Papilionoideae</taxon>
        <taxon>50 kb inversion clade</taxon>
        <taxon>NPAAA clade</taxon>
        <taxon>indigoferoid/millettioid clade</taxon>
        <taxon>Phaseoleae</taxon>
        <taxon>Mucuna</taxon>
    </lineage>
</organism>
<reference evidence="2" key="1">
    <citation type="submission" date="2018-05" db="EMBL/GenBank/DDBJ databases">
        <title>Draft genome of Mucuna pruriens seed.</title>
        <authorList>
            <person name="Nnadi N.E."/>
            <person name="Vos R."/>
            <person name="Hasami M.H."/>
            <person name="Devisetty U.K."/>
            <person name="Aguiy J.C."/>
        </authorList>
    </citation>
    <scope>NUCLEOTIDE SEQUENCE [LARGE SCALE GENOMIC DNA]</scope>
    <source>
        <strain evidence="2">JCA_2017</strain>
    </source>
</reference>
<accession>A0A371EL64</accession>
<dbReference type="AlphaFoldDB" id="A0A371EL64"/>
<comment type="caution">
    <text evidence="2">The sequence shown here is derived from an EMBL/GenBank/DDBJ whole genome shotgun (WGS) entry which is preliminary data.</text>
</comment>
<evidence type="ECO:0000313" key="2">
    <source>
        <dbReference type="EMBL" id="RDX66793.1"/>
    </source>
</evidence>
<dbReference type="Proteomes" id="UP000257109">
    <property type="component" value="Unassembled WGS sequence"/>
</dbReference>
<feature type="transmembrane region" description="Helical" evidence="1">
    <location>
        <begin position="6"/>
        <end position="27"/>
    </location>
</feature>
<feature type="non-terminal residue" evidence="2">
    <location>
        <position position="1"/>
    </location>
</feature>
<proteinExistence type="predicted"/>